<dbReference type="SUPFAM" id="SSF48576">
    <property type="entry name" value="Terpenoid synthases"/>
    <property type="match status" value="1"/>
</dbReference>
<proteinExistence type="inferred from homology"/>
<dbReference type="EMBL" id="JAFKCT010000001">
    <property type="protein sequence ID" value="MBN7809523.1"/>
    <property type="molecule type" value="Genomic_DNA"/>
</dbReference>
<accession>A0ABS3BXW9</accession>
<name>A0ABS3BXW9_9BACT</name>
<dbReference type="Proteomes" id="UP000664317">
    <property type="component" value="Unassembled WGS sequence"/>
</dbReference>
<comment type="cofactor">
    <cofactor evidence="1">
        <name>Mg(2+)</name>
        <dbReference type="ChEBI" id="CHEBI:18420"/>
    </cofactor>
</comment>
<dbReference type="Gene3D" id="1.10.600.10">
    <property type="entry name" value="Farnesyl Diphosphate Synthase"/>
    <property type="match status" value="1"/>
</dbReference>
<comment type="similarity">
    <text evidence="1">Belongs to the terpene synthase family.</text>
</comment>
<dbReference type="PANTHER" id="PTHR35201:SF4">
    <property type="entry name" value="BETA-PINACENE SYNTHASE-RELATED"/>
    <property type="match status" value="1"/>
</dbReference>
<keyword evidence="1" id="KW-0479">Metal-binding</keyword>
<reference evidence="2 3" key="1">
    <citation type="submission" date="2021-03" db="EMBL/GenBank/DDBJ databases">
        <title>novel species isolated from a fishpond in China.</title>
        <authorList>
            <person name="Lu H."/>
            <person name="Cai Z."/>
        </authorList>
    </citation>
    <scope>NUCLEOTIDE SEQUENCE [LARGE SCALE GENOMIC DNA]</scope>
    <source>
        <strain evidence="2 3">H41</strain>
    </source>
</reference>
<comment type="caution">
    <text evidence="2">The sequence shown here is derived from an EMBL/GenBank/DDBJ whole genome shotgun (WGS) entry which is preliminary data.</text>
</comment>
<keyword evidence="3" id="KW-1185">Reference proteome</keyword>
<dbReference type="PANTHER" id="PTHR35201">
    <property type="entry name" value="TERPENE SYNTHASE"/>
    <property type="match status" value="1"/>
</dbReference>
<gene>
    <name evidence="2" type="ORF">J0A68_01060</name>
</gene>
<evidence type="ECO:0000313" key="3">
    <source>
        <dbReference type="Proteomes" id="UP000664317"/>
    </source>
</evidence>
<dbReference type="EC" id="4.2.3.-" evidence="1"/>
<evidence type="ECO:0000313" key="2">
    <source>
        <dbReference type="EMBL" id="MBN7809523.1"/>
    </source>
</evidence>
<dbReference type="InterPro" id="IPR008949">
    <property type="entry name" value="Isoprenoid_synthase_dom_sf"/>
</dbReference>
<sequence>MTNLIFPSALNSHTPILNVKILRWAWKVGLFESPSELERCRIQKVNWFAGYLFPEESSDKLELIMRFFLCLFLLDDLLDTFPESDSSPFLKGLKNSIAITEHPRLTPLGKALLQSHKSLGNGVSSEIWRSEWMEAWGQYLSGLQWEVDNKSNDQMPRLEDYRMHRPSSSGVYLAIHLLRSEDHPDCCEADLLEDNVARFICLSNDVISYDKEFSIGDFHNELIILGNALGENVKPWAIQEIKSIQKRIMVLAKQVGSKSEACQLWVERLFLLLGGCLAWTEETSRYMAYVNGNLKSC</sequence>
<organism evidence="2 3">
    <name type="scientific">Algoriphagus oliviformis</name>
    <dbReference type="NCBI Taxonomy" id="2811231"/>
    <lineage>
        <taxon>Bacteria</taxon>
        <taxon>Pseudomonadati</taxon>
        <taxon>Bacteroidota</taxon>
        <taxon>Cytophagia</taxon>
        <taxon>Cytophagales</taxon>
        <taxon>Cyclobacteriaceae</taxon>
        <taxon>Algoriphagus</taxon>
    </lineage>
</organism>
<evidence type="ECO:0000256" key="1">
    <source>
        <dbReference type="RuleBase" id="RU366034"/>
    </source>
</evidence>
<keyword evidence="1" id="KW-0460">Magnesium</keyword>
<keyword evidence="1" id="KW-0456">Lyase</keyword>
<dbReference type="Pfam" id="PF19086">
    <property type="entry name" value="Terpene_syn_C_2"/>
    <property type="match status" value="1"/>
</dbReference>
<dbReference type="RefSeq" id="WP_206576326.1">
    <property type="nucleotide sequence ID" value="NZ_JAFKCT010000001.1"/>
</dbReference>
<dbReference type="InterPro" id="IPR034686">
    <property type="entry name" value="Terpene_cyclase-like_2"/>
</dbReference>
<protein>
    <recommendedName>
        <fullName evidence="1">Terpene synthase</fullName>
        <ecNumber evidence="1">4.2.3.-</ecNumber>
    </recommendedName>
</protein>